<evidence type="ECO:0000256" key="2">
    <source>
        <dbReference type="ARBA" id="ARBA00022475"/>
    </source>
</evidence>
<keyword evidence="6 12" id="KW-0067">ATP-binding</keyword>
<evidence type="ECO:0000256" key="4">
    <source>
        <dbReference type="ARBA" id="ARBA00022519"/>
    </source>
</evidence>
<dbReference type="PANTHER" id="PTHR42781">
    <property type="entry name" value="SPERMIDINE/PUTRESCINE IMPORT ATP-BINDING PROTEIN POTA"/>
    <property type="match status" value="1"/>
</dbReference>
<dbReference type="InterPro" id="IPR003439">
    <property type="entry name" value="ABC_transporter-like_ATP-bd"/>
</dbReference>
<dbReference type="PANTHER" id="PTHR42781:SF5">
    <property type="entry name" value="PUTRESCINE TRANSPORT ATP-BINDING PROTEIN POTG"/>
    <property type="match status" value="1"/>
</dbReference>
<keyword evidence="1" id="KW-0813">Transport</keyword>
<dbReference type="InterPro" id="IPR027417">
    <property type="entry name" value="P-loop_NTPase"/>
</dbReference>
<keyword evidence="2" id="KW-1003">Cell membrane</keyword>
<keyword evidence="3" id="KW-0410">Iron transport</keyword>
<evidence type="ECO:0000256" key="3">
    <source>
        <dbReference type="ARBA" id="ARBA00022496"/>
    </source>
</evidence>
<organism evidence="12 13">
    <name type="scientific">Hyphococcus flavus</name>
    <dbReference type="NCBI Taxonomy" id="1866326"/>
    <lineage>
        <taxon>Bacteria</taxon>
        <taxon>Pseudomonadati</taxon>
        <taxon>Pseudomonadota</taxon>
        <taxon>Alphaproteobacteria</taxon>
        <taxon>Parvularculales</taxon>
        <taxon>Parvularculaceae</taxon>
        <taxon>Hyphococcus</taxon>
    </lineage>
</organism>
<name>A0AAE9ZD33_9PROT</name>
<keyword evidence="9" id="KW-0406">Ion transport</keyword>
<dbReference type="Proteomes" id="UP001214043">
    <property type="component" value="Chromosome"/>
</dbReference>
<feature type="domain" description="ABC transporter" evidence="11">
    <location>
        <begin position="3"/>
        <end position="233"/>
    </location>
</feature>
<evidence type="ECO:0000313" key="12">
    <source>
        <dbReference type="EMBL" id="WDI32311.1"/>
    </source>
</evidence>
<dbReference type="Gene3D" id="3.40.50.300">
    <property type="entry name" value="P-loop containing nucleotide triphosphate hydrolases"/>
    <property type="match status" value="1"/>
</dbReference>
<accession>A0AAE9ZD33</accession>
<sequence>MTFVLTNISHQFGQTRALASASLSVEPGELVCLFGPSGCGKTTLLKIAAGLEPLQQGSVELDGSLLARPGQETPPEKRPVGLVFQDYVLFPHMTVEKNVAFGLKGQPKPMQRAADYLKSLGIGGLARRYPHELSGGQQQRVALARALARQPMALLLDEPFASIDVTLRRRLREDLRRTLKEQNAAVVMVTHDPEEALAIGDRIAMMRKGEIIEIASPENLFFNPQTLEGASIFPGSQHLPGVIANGVFRSALGETETALGEGPAHAVLRPDALRARQSETGLFEIGDVRFAGPHWLARLKKDGADMFLTVSFDACPPSGGRAEVQIDWSQTPIFSM</sequence>
<keyword evidence="4" id="KW-0997">Cell inner membrane</keyword>
<keyword evidence="10" id="KW-0472">Membrane</keyword>
<dbReference type="GO" id="GO:0016020">
    <property type="term" value="C:membrane"/>
    <property type="evidence" value="ECO:0007669"/>
    <property type="project" value="InterPro"/>
</dbReference>
<evidence type="ECO:0000256" key="7">
    <source>
        <dbReference type="ARBA" id="ARBA00022967"/>
    </source>
</evidence>
<dbReference type="KEGG" id="hfl:PUV54_03780"/>
<gene>
    <name evidence="12" type="ORF">PUV54_03780</name>
</gene>
<evidence type="ECO:0000256" key="6">
    <source>
        <dbReference type="ARBA" id="ARBA00022840"/>
    </source>
</evidence>
<dbReference type="SUPFAM" id="SSF52540">
    <property type="entry name" value="P-loop containing nucleoside triphosphate hydrolases"/>
    <property type="match status" value="1"/>
</dbReference>
<dbReference type="GO" id="GO:0005524">
    <property type="term" value="F:ATP binding"/>
    <property type="evidence" value="ECO:0007669"/>
    <property type="project" value="UniProtKB-KW"/>
</dbReference>
<reference evidence="12" key="1">
    <citation type="submission" date="2023-02" db="EMBL/GenBank/DDBJ databases">
        <title>Genome sequence of Hyphococcus flavus.</title>
        <authorList>
            <person name="Rong J.-C."/>
            <person name="Zhao Q."/>
            <person name="Yi M."/>
            <person name="Wu J.-Y."/>
        </authorList>
    </citation>
    <scope>NUCLEOTIDE SEQUENCE</scope>
    <source>
        <strain evidence="12">MCCC 1K03223</strain>
    </source>
</reference>
<dbReference type="InterPro" id="IPR015853">
    <property type="entry name" value="ABC_transpr_FbpC"/>
</dbReference>
<dbReference type="PROSITE" id="PS50893">
    <property type="entry name" value="ABC_TRANSPORTER_2"/>
    <property type="match status" value="1"/>
</dbReference>
<evidence type="ECO:0000256" key="8">
    <source>
        <dbReference type="ARBA" id="ARBA00023004"/>
    </source>
</evidence>
<evidence type="ECO:0000256" key="5">
    <source>
        <dbReference type="ARBA" id="ARBA00022741"/>
    </source>
</evidence>
<dbReference type="EMBL" id="CP118166">
    <property type="protein sequence ID" value="WDI32311.1"/>
    <property type="molecule type" value="Genomic_DNA"/>
</dbReference>
<dbReference type="SMART" id="SM00382">
    <property type="entry name" value="AAA"/>
    <property type="match status" value="1"/>
</dbReference>
<keyword evidence="13" id="KW-1185">Reference proteome</keyword>
<evidence type="ECO:0000313" key="13">
    <source>
        <dbReference type="Proteomes" id="UP001214043"/>
    </source>
</evidence>
<keyword evidence="8" id="KW-0408">Iron</keyword>
<dbReference type="InterPro" id="IPR017871">
    <property type="entry name" value="ABC_transporter-like_CS"/>
</dbReference>
<dbReference type="InterPro" id="IPR050093">
    <property type="entry name" value="ABC_SmlMolc_Importer"/>
</dbReference>
<dbReference type="AlphaFoldDB" id="A0AAE9ZD33"/>
<dbReference type="PROSITE" id="PS00211">
    <property type="entry name" value="ABC_TRANSPORTER_1"/>
    <property type="match status" value="1"/>
</dbReference>
<dbReference type="FunFam" id="3.40.50.300:FF:000425">
    <property type="entry name" value="Probable ABC transporter, ATP-binding subunit"/>
    <property type="match status" value="1"/>
</dbReference>
<dbReference type="Pfam" id="PF00005">
    <property type="entry name" value="ABC_tran"/>
    <property type="match status" value="1"/>
</dbReference>
<protein>
    <submittedName>
        <fullName evidence="12">ABC transporter ATP-binding protein</fullName>
    </submittedName>
</protein>
<dbReference type="RefSeq" id="WP_274494232.1">
    <property type="nucleotide sequence ID" value="NZ_CP118166.1"/>
</dbReference>
<keyword evidence="7" id="KW-1278">Translocase</keyword>
<dbReference type="GO" id="GO:0015697">
    <property type="term" value="P:quaternary ammonium group transport"/>
    <property type="evidence" value="ECO:0007669"/>
    <property type="project" value="UniProtKB-ARBA"/>
</dbReference>
<dbReference type="CDD" id="cd03259">
    <property type="entry name" value="ABC_Carb_Solutes_like"/>
    <property type="match status" value="1"/>
</dbReference>
<dbReference type="InterPro" id="IPR003593">
    <property type="entry name" value="AAA+_ATPase"/>
</dbReference>
<keyword evidence="5" id="KW-0547">Nucleotide-binding</keyword>
<evidence type="ECO:0000256" key="10">
    <source>
        <dbReference type="ARBA" id="ARBA00023136"/>
    </source>
</evidence>
<evidence type="ECO:0000259" key="11">
    <source>
        <dbReference type="PROSITE" id="PS50893"/>
    </source>
</evidence>
<dbReference type="GO" id="GO:0015408">
    <property type="term" value="F:ABC-type ferric iron transporter activity"/>
    <property type="evidence" value="ECO:0007669"/>
    <property type="project" value="InterPro"/>
</dbReference>
<proteinExistence type="predicted"/>
<evidence type="ECO:0000256" key="9">
    <source>
        <dbReference type="ARBA" id="ARBA00023065"/>
    </source>
</evidence>
<dbReference type="GO" id="GO:0016887">
    <property type="term" value="F:ATP hydrolysis activity"/>
    <property type="evidence" value="ECO:0007669"/>
    <property type="project" value="InterPro"/>
</dbReference>
<evidence type="ECO:0000256" key="1">
    <source>
        <dbReference type="ARBA" id="ARBA00022448"/>
    </source>
</evidence>